<dbReference type="AlphaFoldDB" id="A0AAP0BW79"/>
<organism evidence="1 2">
    <name type="scientific">Platanthera zijinensis</name>
    <dbReference type="NCBI Taxonomy" id="2320716"/>
    <lineage>
        <taxon>Eukaryota</taxon>
        <taxon>Viridiplantae</taxon>
        <taxon>Streptophyta</taxon>
        <taxon>Embryophyta</taxon>
        <taxon>Tracheophyta</taxon>
        <taxon>Spermatophyta</taxon>
        <taxon>Magnoliopsida</taxon>
        <taxon>Liliopsida</taxon>
        <taxon>Asparagales</taxon>
        <taxon>Orchidaceae</taxon>
        <taxon>Orchidoideae</taxon>
        <taxon>Orchideae</taxon>
        <taxon>Orchidinae</taxon>
        <taxon>Platanthera</taxon>
    </lineage>
</organism>
<keyword evidence="2" id="KW-1185">Reference proteome</keyword>
<protein>
    <submittedName>
        <fullName evidence="1">Uncharacterized protein</fullName>
    </submittedName>
</protein>
<name>A0AAP0BW79_9ASPA</name>
<proteinExistence type="predicted"/>
<accession>A0AAP0BW79</accession>
<dbReference type="EMBL" id="JBBWWQ010000003">
    <property type="protein sequence ID" value="KAK8951407.1"/>
    <property type="molecule type" value="Genomic_DNA"/>
</dbReference>
<evidence type="ECO:0000313" key="2">
    <source>
        <dbReference type="Proteomes" id="UP001418222"/>
    </source>
</evidence>
<gene>
    <name evidence="1" type="ORF">KSP39_PZI003290</name>
</gene>
<comment type="caution">
    <text evidence="1">The sequence shown here is derived from an EMBL/GenBank/DDBJ whole genome shotgun (WGS) entry which is preliminary data.</text>
</comment>
<sequence length="115" mass="13054">MQGSAVLRHPSPEPHRLEYIIYYIIHTNIIIVNRSSFCSKQLLRPSLAGARLRSLSPDQDTVVPRRSCWKRADSPWTPWKRRLRYAPPFSAVPRRSTAPVAIAVARLCLLVAPAL</sequence>
<reference evidence="1 2" key="1">
    <citation type="journal article" date="2022" name="Nat. Plants">
        <title>Genomes of leafy and leafless Platanthera orchids illuminate the evolution of mycoheterotrophy.</title>
        <authorList>
            <person name="Li M.H."/>
            <person name="Liu K.W."/>
            <person name="Li Z."/>
            <person name="Lu H.C."/>
            <person name="Ye Q.L."/>
            <person name="Zhang D."/>
            <person name="Wang J.Y."/>
            <person name="Li Y.F."/>
            <person name="Zhong Z.M."/>
            <person name="Liu X."/>
            <person name="Yu X."/>
            <person name="Liu D.K."/>
            <person name="Tu X.D."/>
            <person name="Liu B."/>
            <person name="Hao Y."/>
            <person name="Liao X.Y."/>
            <person name="Jiang Y.T."/>
            <person name="Sun W.H."/>
            <person name="Chen J."/>
            <person name="Chen Y.Q."/>
            <person name="Ai Y."/>
            <person name="Zhai J.W."/>
            <person name="Wu S.S."/>
            <person name="Zhou Z."/>
            <person name="Hsiao Y.Y."/>
            <person name="Wu W.L."/>
            <person name="Chen Y.Y."/>
            <person name="Lin Y.F."/>
            <person name="Hsu J.L."/>
            <person name="Li C.Y."/>
            <person name="Wang Z.W."/>
            <person name="Zhao X."/>
            <person name="Zhong W.Y."/>
            <person name="Ma X.K."/>
            <person name="Ma L."/>
            <person name="Huang J."/>
            <person name="Chen G.Z."/>
            <person name="Huang M.Z."/>
            <person name="Huang L."/>
            <person name="Peng D.H."/>
            <person name="Luo Y.B."/>
            <person name="Zou S.Q."/>
            <person name="Chen S.P."/>
            <person name="Lan S."/>
            <person name="Tsai W.C."/>
            <person name="Van de Peer Y."/>
            <person name="Liu Z.J."/>
        </authorList>
    </citation>
    <scope>NUCLEOTIDE SEQUENCE [LARGE SCALE GENOMIC DNA]</scope>
    <source>
        <strain evidence="1">Lor287</strain>
    </source>
</reference>
<dbReference type="Proteomes" id="UP001418222">
    <property type="component" value="Unassembled WGS sequence"/>
</dbReference>
<evidence type="ECO:0000313" key="1">
    <source>
        <dbReference type="EMBL" id="KAK8951407.1"/>
    </source>
</evidence>